<evidence type="ECO:0000313" key="4">
    <source>
        <dbReference type="Proteomes" id="UP000475532"/>
    </source>
</evidence>
<dbReference type="EMBL" id="JAAGLI010000093">
    <property type="protein sequence ID" value="NEA21570.1"/>
    <property type="molecule type" value="Genomic_DNA"/>
</dbReference>
<feature type="region of interest" description="Disordered" evidence="1">
    <location>
        <begin position="31"/>
        <end position="54"/>
    </location>
</feature>
<evidence type="ECO:0000313" key="2">
    <source>
        <dbReference type="EMBL" id="NEA21570.1"/>
    </source>
</evidence>
<evidence type="ECO:0000256" key="1">
    <source>
        <dbReference type="SAM" id="MobiDB-lite"/>
    </source>
</evidence>
<protein>
    <submittedName>
        <fullName evidence="3">Uncharacterized protein</fullName>
    </submittedName>
</protein>
<name>A0A6L9QAM2_9ACTN</name>
<dbReference type="EMBL" id="JAAGLI010000213">
    <property type="protein sequence ID" value="NEA22530.1"/>
    <property type="molecule type" value="Genomic_DNA"/>
</dbReference>
<dbReference type="RefSeq" id="WP_163053196.1">
    <property type="nucleotide sequence ID" value="NZ_JAAGLI010000093.1"/>
</dbReference>
<dbReference type="AlphaFoldDB" id="A0A6L9QAM2"/>
<gene>
    <name evidence="2" type="ORF">G3I70_03520</name>
    <name evidence="3" type="ORF">G3I70_08510</name>
</gene>
<accession>A0A6L9QAM2</accession>
<reference evidence="3 4" key="1">
    <citation type="submission" date="2020-01" db="EMBL/GenBank/DDBJ databases">
        <title>Insect and environment-associated Actinomycetes.</title>
        <authorList>
            <person name="Currrie C."/>
            <person name="Chevrette M."/>
            <person name="Carlson C."/>
            <person name="Stubbendieck R."/>
            <person name="Wendt-Pienkowski E."/>
        </authorList>
    </citation>
    <scope>NUCLEOTIDE SEQUENCE [LARGE SCALE GENOMIC DNA]</scope>
    <source>
        <strain evidence="3 4">SID10258</strain>
    </source>
</reference>
<sequence>MSISWLCGIDVVCVDNDPFASATSPQAAAPVVDGAANTDSGRVRPGGQGAVDPLARPRYAFDANNDTRSPGVNVEPG</sequence>
<organism evidence="3 4">
    <name type="scientific">Actinomadura bangladeshensis</name>
    <dbReference type="NCBI Taxonomy" id="453573"/>
    <lineage>
        <taxon>Bacteria</taxon>
        <taxon>Bacillati</taxon>
        <taxon>Actinomycetota</taxon>
        <taxon>Actinomycetes</taxon>
        <taxon>Streptosporangiales</taxon>
        <taxon>Thermomonosporaceae</taxon>
        <taxon>Actinomadura</taxon>
    </lineage>
</organism>
<proteinExistence type="predicted"/>
<evidence type="ECO:0000313" key="3">
    <source>
        <dbReference type="EMBL" id="NEA22530.1"/>
    </source>
</evidence>
<comment type="caution">
    <text evidence="3">The sequence shown here is derived from an EMBL/GenBank/DDBJ whole genome shotgun (WGS) entry which is preliminary data.</text>
</comment>
<dbReference type="Proteomes" id="UP000475532">
    <property type="component" value="Unassembled WGS sequence"/>
</dbReference>